<dbReference type="PROSITE" id="PS01124">
    <property type="entry name" value="HTH_ARAC_FAMILY_2"/>
    <property type="match status" value="1"/>
</dbReference>
<evidence type="ECO:0000256" key="5">
    <source>
        <dbReference type="ARBA" id="ARBA00023163"/>
    </source>
</evidence>
<keyword evidence="2" id="KW-0808">Transferase</keyword>
<evidence type="ECO:0000259" key="6">
    <source>
        <dbReference type="PROSITE" id="PS01124"/>
    </source>
</evidence>
<evidence type="ECO:0000256" key="4">
    <source>
        <dbReference type="ARBA" id="ARBA00023159"/>
    </source>
</evidence>
<evidence type="ECO:0000256" key="2">
    <source>
        <dbReference type="ARBA" id="ARBA00022603"/>
    </source>
</evidence>
<keyword evidence="2" id="KW-0489">Methyltransferase</keyword>
<dbReference type="Pfam" id="PF02805">
    <property type="entry name" value="Ada_Zn_binding"/>
    <property type="match status" value="1"/>
</dbReference>
<dbReference type="GO" id="GO:0003700">
    <property type="term" value="F:DNA-binding transcription factor activity"/>
    <property type="evidence" value="ECO:0007669"/>
    <property type="project" value="InterPro"/>
</dbReference>
<dbReference type="InterPro" id="IPR009057">
    <property type="entry name" value="Homeodomain-like_sf"/>
</dbReference>
<dbReference type="SUPFAM" id="SSF57884">
    <property type="entry name" value="Ada DNA repair protein, N-terminal domain (N-Ada 10)"/>
    <property type="match status" value="1"/>
</dbReference>
<reference evidence="7 8" key="1">
    <citation type="submission" date="2019-04" db="EMBL/GenBank/DDBJ databases">
        <title>Friends and foes A comparative genomics study of 23 Aspergillus species from section Flavi.</title>
        <authorList>
            <consortium name="DOE Joint Genome Institute"/>
            <person name="Kjaerbolling I."/>
            <person name="Vesth T."/>
            <person name="Frisvad J.C."/>
            <person name="Nybo J.L."/>
            <person name="Theobald S."/>
            <person name="Kildgaard S."/>
            <person name="Isbrandt T."/>
            <person name="Kuo A."/>
            <person name="Sato A."/>
            <person name="Lyhne E.K."/>
            <person name="Kogle M.E."/>
            <person name="Wiebenga A."/>
            <person name="Kun R.S."/>
            <person name="Lubbers R.J."/>
            <person name="Makela M.R."/>
            <person name="Barry K."/>
            <person name="Chovatia M."/>
            <person name="Clum A."/>
            <person name="Daum C."/>
            <person name="Haridas S."/>
            <person name="He G."/>
            <person name="LaButti K."/>
            <person name="Lipzen A."/>
            <person name="Mondo S."/>
            <person name="Riley R."/>
            <person name="Salamov A."/>
            <person name="Simmons B.A."/>
            <person name="Magnuson J.K."/>
            <person name="Henrissat B."/>
            <person name="Mortensen U.H."/>
            <person name="Larsen T.O."/>
            <person name="Devries R.P."/>
            <person name="Grigoriev I.V."/>
            <person name="Machida M."/>
            <person name="Baker S.E."/>
            <person name="Andersen M.R."/>
        </authorList>
    </citation>
    <scope>NUCLEOTIDE SEQUENCE [LARGE SCALE GENOMIC DNA]</scope>
    <source>
        <strain evidence="7 8">CBS 151.66</strain>
    </source>
</reference>
<dbReference type="Pfam" id="PF00165">
    <property type="entry name" value="HTH_AraC"/>
    <property type="match status" value="1"/>
</dbReference>
<dbReference type="GO" id="GO:0043565">
    <property type="term" value="F:sequence-specific DNA binding"/>
    <property type="evidence" value="ECO:0007669"/>
    <property type="project" value="InterPro"/>
</dbReference>
<dbReference type="InterPro" id="IPR004026">
    <property type="entry name" value="Ada_DNA_repair_Zn-bd"/>
</dbReference>
<dbReference type="Gene3D" id="1.10.10.60">
    <property type="entry name" value="Homeodomain-like"/>
    <property type="match status" value="1"/>
</dbReference>
<comment type="cofactor">
    <cofactor evidence="1">
        <name>Zn(2+)</name>
        <dbReference type="ChEBI" id="CHEBI:29105"/>
    </cofactor>
</comment>
<dbReference type="EMBL" id="ML732162">
    <property type="protein sequence ID" value="KAB8078074.1"/>
    <property type="molecule type" value="Genomic_DNA"/>
</dbReference>
<dbReference type="GO" id="GO:0008270">
    <property type="term" value="F:zinc ion binding"/>
    <property type="evidence" value="ECO:0007669"/>
    <property type="project" value="InterPro"/>
</dbReference>
<dbReference type="GO" id="GO:0006281">
    <property type="term" value="P:DNA repair"/>
    <property type="evidence" value="ECO:0007669"/>
    <property type="project" value="InterPro"/>
</dbReference>
<keyword evidence="4" id="KW-0010">Activator</keyword>
<dbReference type="GO" id="GO:0008168">
    <property type="term" value="F:methyltransferase activity"/>
    <property type="evidence" value="ECO:0007669"/>
    <property type="project" value="UniProtKB-KW"/>
</dbReference>
<keyword evidence="3" id="KW-0805">Transcription regulation</keyword>
<keyword evidence="8" id="KW-1185">Reference proteome</keyword>
<keyword evidence="5" id="KW-0804">Transcription</keyword>
<evidence type="ECO:0000313" key="8">
    <source>
        <dbReference type="Proteomes" id="UP000326565"/>
    </source>
</evidence>
<gene>
    <name evidence="7" type="ORF">BDV29DRAFT_153183</name>
</gene>
<feature type="domain" description="HTH araC/xylS-type" evidence="6">
    <location>
        <begin position="101"/>
        <end position="148"/>
    </location>
</feature>
<protein>
    <submittedName>
        <fullName evidence="7">Metal binding domain of Ada-domain-containing protein</fullName>
    </submittedName>
</protein>
<dbReference type="Proteomes" id="UP000326565">
    <property type="component" value="Unassembled WGS sequence"/>
</dbReference>
<name>A0A5N5XEW5_9EURO</name>
<evidence type="ECO:0000256" key="3">
    <source>
        <dbReference type="ARBA" id="ARBA00023015"/>
    </source>
</evidence>
<dbReference type="GO" id="GO:0032259">
    <property type="term" value="P:methylation"/>
    <property type="evidence" value="ECO:0007669"/>
    <property type="project" value="UniProtKB-KW"/>
</dbReference>
<dbReference type="Gene3D" id="3.40.10.10">
    <property type="entry name" value="DNA Methylphosphotriester Repair Domain"/>
    <property type="match status" value="1"/>
</dbReference>
<dbReference type="InterPro" id="IPR018060">
    <property type="entry name" value="HTH_AraC"/>
</dbReference>
<evidence type="ECO:0000313" key="7">
    <source>
        <dbReference type="EMBL" id="KAB8078074.1"/>
    </source>
</evidence>
<proteinExistence type="predicted"/>
<accession>A0A5N5XEW5</accession>
<sequence length="251" mass="27135">MVEKNPPQKIPRLIGCATPPVSASVRWQAVIRRDATADSFVYAVLTTKIYCRASCPARLARRANVQFYDTPSQAETAGFRPCKRCKPQTLLAVNPQVQMVQAACKTIQSEIAAGSKPTLRKLADQVCLTPSHFHRVFKKIMGVTPGHYAAVITKGGSREPLEGCSRDLNMAQFQPCGSGADHESCFTNGLEGIDMFDPGDAVIWNDFDALIAVEAELEPGLNAQLMNNSISLSNEDFLIAAECHGPGIGNA</sequence>
<dbReference type="AlphaFoldDB" id="A0A5N5XEW5"/>
<dbReference type="SUPFAM" id="SSF46689">
    <property type="entry name" value="Homeodomain-like"/>
    <property type="match status" value="1"/>
</dbReference>
<organism evidence="7 8">
    <name type="scientific">Aspergillus leporis</name>
    <dbReference type="NCBI Taxonomy" id="41062"/>
    <lineage>
        <taxon>Eukaryota</taxon>
        <taxon>Fungi</taxon>
        <taxon>Dikarya</taxon>
        <taxon>Ascomycota</taxon>
        <taxon>Pezizomycotina</taxon>
        <taxon>Eurotiomycetes</taxon>
        <taxon>Eurotiomycetidae</taxon>
        <taxon>Eurotiales</taxon>
        <taxon>Aspergillaceae</taxon>
        <taxon>Aspergillus</taxon>
        <taxon>Aspergillus subgen. Circumdati</taxon>
    </lineage>
</organism>
<dbReference type="InterPro" id="IPR035451">
    <property type="entry name" value="Ada-like_dom_sf"/>
</dbReference>
<evidence type="ECO:0000256" key="1">
    <source>
        <dbReference type="ARBA" id="ARBA00001947"/>
    </source>
</evidence>
<dbReference type="OrthoDB" id="2447880at2759"/>